<dbReference type="InterPro" id="IPR016147">
    <property type="entry name" value="Pili_assmbl_chaperone_N"/>
</dbReference>
<keyword evidence="3" id="KW-1029">Fimbrium biogenesis</keyword>
<feature type="signal peptide" evidence="8">
    <location>
        <begin position="1"/>
        <end position="26"/>
    </location>
</feature>
<comment type="caution">
    <text evidence="11">The sequence shown here is derived from an EMBL/GenBank/DDBJ whole genome shotgun (WGS) entry which is preliminary data.</text>
</comment>
<dbReference type="PANTHER" id="PTHR30251">
    <property type="entry name" value="PILUS ASSEMBLY CHAPERONE"/>
    <property type="match status" value="1"/>
</dbReference>
<gene>
    <name evidence="11" type="ORF">ACFFJ3_17935</name>
</gene>
<evidence type="ECO:0000256" key="3">
    <source>
        <dbReference type="ARBA" id="ARBA00022558"/>
    </source>
</evidence>
<keyword evidence="4 8" id="KW-0732">Signal</keyword>
<protein>
    <submittedName>
        <fullName evidence="11">Molecular chaperone</fullName>
    </submittedName>
</protein>
<evidence type="ECO:0000256" key="2">
    <source>
        <dbReference type="ARBA" id="ARBA00007399"/>
    </source>
</evidence>
<dbReference type="EMBL" id="JBHLXG010000018">
    <property type="protein sequence ID" value="MFC0228353.1"/>
    <property type="molecule type" value="Genomic_DNA"/>
</dbReference>
<dbReference type="Proteomes" id="UP001589792">
    <property type="component" value="Unassembled WGS sequence"/>
</dbReference>
<dbReference type="SUPFAM" id="SSF49354">
    <property type="entry name" value="PapD-like"/>
    <property type="match status" value="1"/>
</dbReference>
<dbReference type="Pfam" id="PF00345">
    <property type="entry name" value="PapD_N"/>
    <property type="match status" value="1"/>
</dbReference>
<dbReference type="Pfam" id="PF02753">
    <property type="entry name" value="PapD_C"/>
    <property type="match status" value="1"/>
</dbReference>
<dbReference type="PRINTS" id="PR00969">
    <property type="entry name" value="CHAPERONPILI"/>
</dbReference>
<dbReference type="PANTHER" id="PTHR30251:SF11">
    <property type="entry name" value="CHAPERONE PROTEIN FIMC-RELATED"/>
    <property type="match status" value="1"/>
</dbReference>
<dbReference type="RefSeq" id="WP_380677874.1">
    <property type="nucleotide sequence ID" value="NZ_CP173186.1"/>
</dbReference>
<dbReference type="PROSITE" id="PS00635">
    <property type="entry name" value="PILI_CHAPERONE"/>
    <property type="match status" value="1"/>
</dbReference>
<evidence type="ECO:0000256" key="4">
    <source>
        <dbReference type="ARBA" id="ARBA00022729"/>
    </source>
</evidence>
<evidence type="ECO:0000256" key="5">
    <source>
        <dbReference type="ARBA" id="ARBA00022764"/>
    </source>
</evidence>
<name>A0ABV6EHL2_9GAMM</name>
<evidence type="ECO:0000259" key="10">
    <source>
        <dbReference type="Pfam" id="PF02753"/>
    </source>
</evidence>
<keyword evidence="6 7" id="KW-0143">Chaperone</keyword>
<dbReference type="InterPro" id="IPR016148">
    <property type="entry name" value="Pili_assmbl_chaperone_C"/>
</dbReference>
<dbReference type="InterPro" id="IPR050643">
    <property type="entry name" value="Periplasmic_pilus_chap"/>
</dbReference>
<organism evidence="11 12">
    <name type="scientific">Serratia aquatilis</name>
    <dbReference type="NCBI Taxonomy" id="1737515"/>
    <lineage>
        <taxon>Bacteria</taxon>
        <taxon>Pseudomonadati</taxon>
        <taxon>Pseudomonadota</taxon>
        <taxon>Gammaproteobacteria</taxon>
        <taxon>Enterobacterales</taxon>
        <taxon>Yersiniaceae</taxon>
        <taxon>Serratia</taxon>
    </lineage>
</organism>
<sequence length="255" mass="28542">MRKRPLLQRFLVLWGVCLCMNGSAQADTQPSSWQPAGIAFYVLRVIYPESAKQGASLTTYNKSHAPYLIQSRIRPVDPASGNVEMDETGQPLMPLIVTPPLARLEPQGELTLRIRRNGEPLPKDRESVFFISMKAIPARNEHDDARSKVVMAVVSSLKVFYRPKGLSRRAVADVAGQLRFRREGNRLIADNPTPYWLTFSRLKVGATAVDKAQLRLMVPPKGQRQYVLPAGASGPVVWQLIDEDGWDTPEQQRAL</sequence>
<evidence type="ECO:0000313" key="11">
    <source>
        <dbReference type="EMBL" id="MFC0228353.1"/>
    </source>
</evidence>
<evidence type="ECO:0000256" key="8">
    <source>
        <dbReference type="SAM" id="SignalP"/>
    </source>
</evidence>
<comment type="similarity">
    <text evidence="2 7">Belongs to the periplasmic pilus chaperone family.</text>
</comment>
<keyword evidence="12" id="KW-1185">Reference proteome</keyword>
<dbReference type="SUPFAM" id="SSF49584">
    <property type="entry name" value="Periplasmic chaperone C-domain"/>
    <property type="match status" value="1"/>
</dbReference>
<reference evidence="11 12" key="1">
    <citation type="submission" date="2024-09" db="EMBL/GenBank/DDBJ databases">
        <authorList>
            <person name="Sun Q."/>
            <person name="Mori K."/>
        </authorList>
    </citation>
    <scope>NUCLEOTIDE SEQUENCE [LARGE SCALE GENOMIC DNA]</scope>
    <source>
        <strain evidence="11 12">CCM 8626</strain>
    </source>
</reference>
<accession>A0ABV6EHL2</accession>
<evidence type="ECO:0000313" key="12">
    <source>
        <dbReference type="Proteomes" id="UP001589792"/>
    </source>
</evidence>
<dbReference type="InterPro" id="IPR001829">
    <property type="entry name" value="Pili_assmbl_chaperone_bac"/>
</dbReference>
<evidence type="ECO:0000256" key="7">
    <source>
        <dbReference type="RuleBase" id="RU003918"/>
    </source>
</evidence>
<comment type="subcellular location">
    <subcellularLocation>
        <location evidence="1 7">Periplasm</location>
    </subcellularLocation>
</comment>
<dbReference type="InterPro" id="IPR008962">
    <property type="entry name" value="PapD-like_sf"/>
</dbReference>
<dbReference type="Gene3D" id="2.60.40.10">
    <property type="entry name" value="Immunoglobulins"/>
    <property type="match status" value="2"/>
</dbReference>
<dbReference type="InterPro" id="IPR036316">
    <property type="entry name" value="Pili_assmbl_chap_C_dom_sf"/>
</dbReference>
<dbReference type="InterPro" id="IPR013783">
    <property type="entry name" value="Ig-like_fold"/>
</dbReference>
<dbReference type="InterPro" id="IPR018046">
    <property type="entry name" value="Pili_assmbl_chaperone_CS"/>
</dbReference>
<evidence type="ECO:0000256" key="6">
    <source>
        <dbReference type="ARBA" id="ARBA00023186"/>
    </source>
</evidence>
<evidence type="ECO:0000259" key="9">
    <source>
        <dbReference type="Pfam" id="PF00345"/>
    </source>
</evidence>
<keyword evidence="5" id="KW-0574">Periplasm</keyword>
<feature type="domain" description="Pili assembly chaperone N-terminal" evidence="9">
    <location>
        <begin position="40"/>
        <end position="166"/>
    </location>
</feature>
<feature type="chain" id="PRO_5047223807" evidence="8">
    <location>
        <begin position="27"/>
        <end position="255"/>
    </location>
</feature>
<evidence type="ECO:0000256" key="1">
    <source>
        <dbReference type="ARBA" id="ARBA00004418"/>
    </source>
</evidence>
<feature type="domain" description="Pili assembly chaperone C-terminal" evidence="10">
    <location>
        <begin position="190"/>
        <end position="245"/>
    </location>
</feature>
<proteinExistence type="inferred from homology"/>